<dbReference type="InterPro" id="IPR044716">
    <property type="entry name" value="LEUNIG-like"/>
</dbReference>
<evidence type="ECO:0008006" key="4">
    <source>
        <dbReference type="Google" id="ProtNLM"/>
    </source>
</evidence>
<dbReference type="EMBL" id="JAUIZM010000006">
    <property type="protein sequence ID" value="KAK1378731.1"/>
    <property type="molecule type" value="Genomic_DNA"/>
</dbReference>
<dbReference type="GO" id="GO:0003714">
    <property type="term" value="F:transcription corepressor activity"/>
    <property type="evidence" value="ECO:0007669"/>
    <property type="project" value="InterPro"/>
</dbReference>
<organism evidence="2 3">
    <name type="scientific">Heracleum sosnowskyi</name>
    <dbReference type="NCBI Taxonomy" id="360622"/>
    <lineage>
        <taxon>Eukaryota</taxon>
        <taxon>Viridiplantae</taxon>
        <taxon>Streptophyta</taxon>
        <taxon>Embryophyta</taxon>
        <taxon>Tracheophyta</taxon>
        <taxon>Spermatophyta</taxon>
        <taxon>Magnoliopsida</taxon>
        <taxon>eudicotyledons</taxon>
        <taxon>Gunneridae</taxon>
        <taxon>Pentapetalae</taxon>
        <taxon>asterids</taxon>
        <taxon>campanulids</taxon>
        <taxon>Apiales</taxon>
        <taxon>Apiaceae</taxon>
        <taxon>Apioideae</taxon>
        <taxon>apioid superclade</taxon>
        <taxon>Tordylieae</taxon>
        <taxon>Tordyliinae</taxon>
        <taxon>Heracleum</taxon>
    </lineage>
</organism>
<dbReference type="Proteomes" id="UP001237642">
    <property type="component" value="Unassembled WGS sequence"/>
</dbReference>
<dbReference type="Pfam" id="PF08513">
    <property type="entry name" value="LisH"/>
    <property type="match status" value="1"/>
</dbReference>
<sequence>MDFGDNDTQKMLMLYIHDHMKKNNMHDAAKVFAQEANLELKPVIDAPEGFLAEWWGVFWNIYFSIYSNLPGSEEATRDTSTLDKSSFVLPTPESFQEATTRTMLQNVSPIVTSLGTLSQQLVSNSSHSHCNDKLDTVMEPSATILVPTPGVNRIWFETTMPNVGSSSHQLQKTCMQSSLQVAGVGSNQNFQGRSSSHMEPNLQPGLNSPSTGSRNPNAGAFDFFKYYFRD</sequence>
<gene>
    <name evidence="2" type="ORF">POM88_025475</name>
</gene>
<reference evidence="2" key="2">
    <citation type="submission" date="2023-05" db="EMBL/GenBank/DDBJ databases">
        <authorList>
            <person name="Schelkunov M.I."/>
        </authorList>
    </citation>
    <scope>NUCLEOTIDE SEQUENCE</scope>
    <source>
        <strain evidence="2">Hsosn_3</strain>
        <tissue evidence="2">Leaf</tissue>
    </source>
</reference>
<dbReference type="PROSITE" id="PS50896">
    <property type="entry name" value="LISH"/>
    <property type="match status" value="1"/>
</dbReference>
<dbReference type="SMART" id="SM00667">
    <property type="entry name" value="LisH"/>
    <property type="match status" value="1"/>
</dbReference>
<dbReference type="InterPro" id="IPR006594">
    <property type="entry name" value="LisH"/>
</dbReference>
<evidence type="ECO:0000313" key="3">
    <source>
        <dbReference type="Proteomes" id="UP001237642"/>
    </source>
</evidence>
<protein>
    <recommendedName>
        <fullName evidence="4">LisH domain-containing protein</fullName>
    </recommendedName>
</protein>
<dbReference type="PANTHER" id="PTHR44376">
    <property type="entry name" value="TRANSCRIPTIONAL REGULATOR OF FILAMENTOUS GROWTH FLO8"/>
    <property type="match status" value="1"/>
</dbReference>
<dbReference type="PANTHER" id="PTHR44376:SF8">
    <property type="entry name" value="TRANSCRIPTIONAL COREPRESSOR LEUNIG-LIKE"/>
    <property type="match status" value="1"/>
</dbReference>
<name>A0AAD8I536_9APIA</name>
<proteinExistence type="predicted"/>
<keyword evidence="3" id="KW-1185">Reference proteome</keyword>
<feature type="region of interest" description="Disordered" evidence="1">
    <location>
        <begin position="186"/>
        <end position="214"/>
    </location>
</feature>
<evidence type="ECO:0000256" key="1">
    <source>
        <dbReference type="SAM" id="MobiDB-lite"/>
    </source>
</evidence>
<comment type="caution">
    <text evidence="2">The sequence shown here is derived from an EMBL/GenBank/DDBJ whole genome shotgun (WGS) entry which is preliminary data.</text>
</comment>
<dbReference type="AlphaFoldDB" id="A0AAD8I536"/>
<accession>A0AAD8I536</accession>
<evidence type="ECO:0000313" key="2">
    <source>
        <dbReference type="EMBL" id="KAK1378731.1"/>
    </source>
</evidence>
<reference evidence="2" key="1">
    <citation type="submission" date="2023-02" db="EMBL/GenBank/DDBJ databases">
        <title>Genome of toxic invasive species Heracleum sosnowskyi carries increased number of genes despite the absence of recent whole-genome duplications.</title>
        <authorList>
            <person name="Schelkunov M."/>
            <person name="Shtratnikova V."/>
            <person name="Makarenko M."/>
            <person name="Klepikova A."/>
            <person name="Omelchenko D."/>
            <person name="Novikova G."/>
            <person name="Obukhova E."/>
            <person name="Bogdanov V."/>
            <person name="Penin A."/>
            <person name="Logacheva M."/>
        </authorList>
    </citation>
    <scope>NUCLEOTIDE SEQUENCE</scope>
    <source>
        <strain evidence="2">Hsosn_3</strain>
        <tissue evidence="2">Leaf</tissue>
    </source>
</reference>